<dbReference type="PANTHER" id="PTHR34220:SF7">
    <property type="entry name" value="SENSOR HISTIDINE KINASE YPDA"/>
    <property type="match status" value="1"/>
</dbReference>
<dbReference type="InterPro" id="IPR003660">
    <property type="entry name" value="HAMP_dom"/>
</dbReference>
<name>A0A0U1NWA9_9BACI</name>
<reference evidence="11" key="1">
    <citation type="submission" date="2015-05" db="EMBL/GenBank/DDBJ databases">
        <authorList>
            <person name="Urmite Genomes"/>
        </authorList>
    </citation>
    <scope>NUCLEOTIDE SEQUENCE [LARGE SCALE GENOMIC DNA]</scope>
    <source>
        <strain evidence="11">LF1</strain>
    </source>
</reference>
<dbReference type="CDD" id="cd06225">
    <property type="entry name" value="HAMP"/>
    <property type="match status" value="1"/>
</dbReference>
<dbReference type="Pfam" id="PF00672">
    <property type="entry name" value="HAMP"/>
    <property type="match status" value="1"/>
</dbReference>
<feature type="transmembrane region" description="Helical" evidence="8">
    <location>
        <begin position="24"/>
        <end position="44"/>
    </location>
</feature>
<evidence type="ECO:0000313" key="11">
    <source>
        <dbReference type="Proteomes" id="UP000199087"/>
    </source>
</evidence>
<evidence type="ECO:0000256" key="8">
    <source>
        <dbReference type="SAM" id="Phobius"/>
    </source>
</evidence>
<proteinExistence type="predicted"/>
<feature type="domain" description="HAMP" evidence="9">
    <location>
        <begin position="303"/>
        <end position="355"/>
    </location>
</feature>
<accession>A0A0U1NWA9</accession>
<dbReference type="Pfam" id="PF06580">
    <property type="entry name" value="His_kinase"/>
    <property type="match status" value="1"/>
</dbReference>
<dbReference type="InterPro" id="IPR010559">
    <property type="entry name" value="Sig_transdc_His_kin_internal"/>
</dbReference>
<dbReference type="SUPFAM" id="SSF55874">
    <property type="entry name" value="ATPase domain of HSP90 chaperone/DNA topoisomerase II/histidine kinase"/>
    <property type="match status" value="1"/>
</dbReference>
<feature type="coiled-coil region" evidence="7">
    <location>
        <begin position="343"/>
        <end position="370"/>
    </location>
</feature>
<feature type="transmembrane region" description="Helical" evidence="8">
    <location>
        <begin position="284"/>
        <end position="306"/>
    </location>
</feature>
<dbReference type="InterPro" id="IPR036890">
    <property type="entry name" value="HATPase_C_sf"/>
</dbReference>
<dbReference type="PROSITE" id="PS50885">
    <property type="entry name" value="HAMP"/>
    <property type="match status" value="1"/>
</dbReference>
<evidence type="ECO:0000256" key="7">
    <source>
        <dbReference type="SAM" id="Coils"/>
    </source>
</evidence>
<evidence type="ECO:0000256" key="3">
    <source>
        <dbReference type="ARBA" id="ARBA00022553"/>
    </source>
</evidence>
<evidence type="ECO:0000256" key="4">
    <source>
        <dbReference type="ARBA" id="ARBA00022679"/>
    </source>
</evidence>
<keyword evidence="3" id="KW-0597">Phosphoprotein</keyword>
<dbReference type="EMBL" id="CVRB01000002">
    <property type="protein sequence ID" value="CRK82314.1"/>
    <property type="molecule type" value="Genomic_DNA"/>
</dbReference>
<evidence type="ECO:0000256" key="6">
    <source>
        <dbReference type="ARBA" id="ARBA00023136"/>
    </source>
</evidence>
<dbReference type="InterPro" id="IPR003594">
    <property type="entry name" value="HATPase_dom"/>
</dbReference>
<keyword evidence="11" id="KW-1185">Reference proteome</keyword>
<evidence type="ECO:0000256" key="5">
    <source>
        <dbReference type="ARBA" id="ARBA00022777"/>
    </source>
</evidence>
<keyword evidence="5 10" id="KW-0418">Kinase</keyword>
<dbReference type="AlphaFoldDB" id="A0A0U1NWA9"/>
<dbReference type="GO" id="GO:0000155">
    <property type="term" value="F:phosphorelay sensor kinase activity"/>
    <property type="evidence" value="ECO:0007669"/>
    <property type="project" value="InterPro"/>
</dbReference>
<dbReference type="Gene3D" id="3.30.565.10">
    <property type="entry name" value="Histidine kinase-like ATPase, C-terminal domain"/>
    <property type="match status" value="1"/>
</dbReference>
<keyword evidence="8" id="KW-0812">Transmembrane</keyword>
<keyword evidence="4" id="KW-0808">Transferase</keyword>
<dbReference type="Proteomes" id="UP000199087">
    <property type="component" value="Unassembled WGS sequence"/>
</dbReference>
<evidence type="ECO:0000313" key="10">
    <source>
        <dbReference type="EMBL" id="CRK82314.1"/>
    </source>
</evidence>
<dbReference type="STRING" id="1499688.BN000_02237"/>
<sequence>MFEGYRKIMSKINHLLFGSIRTKMVLFFIMVALIPLIWFGYISYYKSSTIVNKQYNDYENFAISQLEMQLQNTIDQMFVVANDIHQYLSDPTLIVINEEIPKTYEGFIEKKNFERFLEAHKTFNTKGIYLITKSGYYYGSNLLNTQKLFNMPFWKEASKLKQGDRWIGFYKADYYEDKPPEQMIGLVLPIQSEYGILKGSKLLIETKADELFSYIKFLENDVHAFVTIKDENQKTLYQTKNKGKMLPSDIVRVSKIKAYGWELVVRVPEKLYYQSSNIIFNNTLVAIFFSILLAVILAMAFSAPIAKRIRKLKESMEKVSAGKWETRIAVKEQDEIGILTMSFNQMVEEIKELIDEINETERLKRKAELKAFHYQINPHLLFNTLNSIQWKARLANAKEVQQMIYHLTEVLHENLNFSDELIPLKKELTTISHYLKVQEIRYGHMFEYQETIGPECTDYLIPRLSLQPLFENIFFHAFEDGKGKISLTVEDREDFLELTLCDNGKGMSENTAQNLLVLHLPNEKTRGIGVFNVDQRLKLHFGNEFGLTIVSKLQQGTTIKMRWPKRRSSNDKSDRN</sequence>
<dbReference type="Gene3D" id="6.10.340.10">
    <property type="match status" value="1"/>
</dbReference>
<evidence type="ECO:0000259" key="9">
    <source>
        <dbReference type="PROSITE" id="PS50885"/>
    </source>
</evidence>
<evidence type="ECO:0000256" key="2">
    <source>
        <dbReference type="ARBA" id="ARBA00022475"/>
    </source>
</evidence>
<protein>
    <submittedName>
        <fullName evidence="10">Histidine kinase</fullName>
    </submittedName>
</protein>
<gene>
    <name evidence="10" type="ORF">BN000_02237</name>
</gene>
<dbReference type="InterPro" id="IPR050640">
    <property type="entry name" value="Bact_2-comp_sensor_kinase"/>
</dbReference>
<dbReference type="Pfam" id="PF02518">
    <property type="entry name" value="HATPase_c"/>
    <property type="match status" value="1"/>
</dbReference>
<dbReference type="PANTHER" id="PTHR34220">
    <property type="entry name" value="SENSOR HISTIDINE KINASE YPDA"/>
    <property type="match status" value="1"/>
</dbReference>
<keyword evidence="2" id="KW-1003">Cell membrane</keyword>
<evidence type="ECO:0000256" key="1">
    <source>
        <dbReference type="ARBA" id="ARBA00004651"/>
    </source>
</evidence>
<keyword evidence="7" id="KW-0175">Coiled coil</keyword>
<comment type="subcellular location">
    <subcellularLocation>
        <location evidence="1">Cell membrane</location>
        <topology evidence="1">Multi-pass membrane protein</topology>
    </subcellularLocation>
</comment>
<organism evidence="10 11">
    <name type="scientific">Neobacillus massiliamazoniensis</name>
    <dbReference type="NCBI Taxonomy" id="1499688"/>
    <lineage>
        <taxon>Bacteria</taxon>
        <taxon>Bacillati</taxon>
        <taxon>Bacillota</taxon>
        <taxon>Bacilli</taxon>
        <taxon>Bacillales</taxon>
        <taxon>Bacillaceae</taxon>
        <taxon>Neobacillus</taxon>
    </lineage>
</organism>
<keyword evidence="6 8" id="KW-0472">Membrane</keyword>
<dbReference type="GO" id="GO:0005886">
    <property type="term" value="C:plasma membrane"/>
    <property type="evidence" value="ECO:0007669"/>
    <property type="project" value="UniProtKB-SubCell"/>
</dbReference>
<dbReference type="SMART" id="SM00304">
    <property type="entry name" value="HAMP"/>
    <property type="match status" value="1"/>
</dbReference>
<keyword evidence="8" id="KW-1133">Transmembrane helix</keyword>
<dbReference type="SUPFAM" id="SSF158472">
    <property type="entry name" value="HAMP domain-like"/>
    <property type="match status" value="1"/>
</dbReference>